<dbReference type="AlphaFoldDB" id="A0AAW2GFB1"/>
<dbReference type="EMBL" id="JADYXP020000004">
    <property type="protein sequence ID" value="KAL0125235.1"/>
    <property type="molecule type" value="Genomic_DNA"/>
</dbReference>
<gene>
    <name evidence="1" type="ORF">PUN28_004399</name>
</gene>
<evidence type="ECO:0000313" key="2">
    <source>
        <dbReference type="Proteomes" id="UP001430953"/>
    </source>
</evidence>
<evidence type="ECO:0000313" key="1">
    <source>
        <dbReference type="EMBL" id="KAL0125235.1"/>
    </source>
</evidence>
<sequence length="827" mass="93839">MEIMEDGNLVDRVRILLQRDMQYYQEMQTVLREPLCIRISGGKLDFPRHASFAAIKIVTWWEADFVAAFKRASGLSSSENESASSVDSEDGVIKRIHPSEFILLVVDTAEQLLEHLHTLIQESLDHADLTVLTATLGAAALIRNCLWCYNQHAKGTISSQTSEKINKSHKAFHEMAEAVAERLLDLHCRLISLYVLNEADSLSWHNNKPFFEKERCSYVIQMWWLYMQGTKADLWNTVSPKMAQRVFSEMLNESLSIITTRFIHGRPTLARTEQFWADAFNVLRCTGYLALGACVDSDGMIGARPNNLPTVIRDVHAKCNELLICLLLRGTPLKELYQIFRHGLKNLAILRPRRGPAPWLIICAPNLLGLNAIDFSAEITLSEDKIVILELNVLRHQPQPNWPQLMKVISMSNYVVARMLLQTLIRQNVGVTYTDDTDAVDKLKGDERSCSGFLCSGSTCDKTLKLTSALALYSLFHILAVTVNEPEHVIIPALKQDPNWSNYLDRQQVWNQSRPPWLNALIKPLKTMMQPVAEVLLDAAKTGASIYQAMSLAIGCFAELYVTASTPVLRVAFALNDNIPAHCRPIGGNILLQVLCAALYSTLLDVSTKGRNEPHNVPDSENTCCEMSPFNPYDRSTAAMALAEAICSIDEDNKHTSQIDSFLLLVKDSLRKEDQNPRNDELQNMTCVIETYTDELLFTNIGRRSLKVTYEYLVRSSDWVLNNLRRNEDSREMDLINLPEVSPIVKSLTHIMFHIEDTCFDQFMANYEETNWSKILMMPLSITLERVRSQILLRPEFKNVGDLNHEDKEVVQSIKRICSFVRSARFK</sequence>
<proteinExistence type="predicted"/>
<organism evidence="1 2">
    <name type="scientific">Cardiocondyla obscurior</name>
    <dbReference type="NCBI Taxonomy" id="286306"/>
    <lineage>
        <taxon>Eukaryota</taxon>
        <taxon>Metazoa</taxon>
        <taxon>Ecdysozoa</taxon>
        <taxon>Arthropoda</taxon>
        <taxon>Hexapoda</taxon>
        <taxon>Insecta</taxon>
        <taxon>Pterygota</taxon>
        <taxon>Neoptera</taxon>
        <taxon>Endopterygota</taxon>
        <taxon>Hymenoptera</taxon>
        <taxon>Apocrita</taxon>
        <taxon>Aculeata</taxon>
        <taxon>Formicoidea</taxon>
        <taxon>Formicidae</taxon>
        <taxon>Myrmicinae</taxon>
        <taxon>Cardiocondyla</taxon>
    </lineage>
</organism>
<keyword evidence="2" id="KW-1185">Reference proteome</keyword>
<reference evidence="1 2" key="1">
    <citation type="submission" date="2023-03" db="EMBL/GenBank/DDBJ databases">
        <title>High recombination rates correlate with genetic variation in Cardiocondyla obscurior ants.</title>
        <authorList>
            <person name="Errbii M."/>
        </authorList>
    </citation>
    <scope>NUCLEOTIDE SEQUENCE [LARGE SCALE GENOMIC DNA]</scope>
    <source>
        <strain evidence="1">Alpha-2009</strain>
        <tissue evidence="1">Whole body</tissue>
    </source>
</reference>
<comment type="caution">
    <text evidence="1">The sequence shown here is derived from an EMBL/GenBank/DDBJ whole genome shotgun (WGS) entry which is preliminary data.</text>
</comment>
<dbReference type="InterPro" id="IPR027993">
    <property type="entry name" value="DUF4495"/>
</dbReference>
<protein>
    <submittedName>
        <fullName evidence="1">Uncharacterized protein</fullName>
    </submittedName>
</protein>
<dbReference type="PANTHER" id="PTHR33960:SF1">
    <property type="entry name" value="SIMILAR TO KIAA0825 PROTEIN"/>
    <property type="match status" value="1"/>
</dbReference>
<dbReference type="Pfam" id="PF14906">
    <property type="entry name" value="DUF4495"/>
    <property type="match status" value="1"/>
</dbReference>
<dbReference type="Proteomes" id="UP001430953">
    <property type="component" value="Unassembled WGS sequence"/>
</dbReference>
<name>A0AAW2GFB1_9HYME</name>
<dbReference type="PANTHER" id="PTHR33960">
    <property type="entry name" value="SIMILAR TO KIAA0825 PROTEIN"/>
    <property type="match status" value="1"/>
</dbReference>
<accession>A0AAW2GFB1</accession>